<evidence type="ECO:0000313" key="2">
    <source>
        <dbReference type="EMBL" id="VUZ39815.1"/>
    </source>
</evidence>
<sequence length="57" mass="6135">MPFDISQEDSSHSSPPQNETPEGGLSPVSRTLSNHSFGGQEDTVATEFQQGQSQQSQ</sequence>
<organism evidence="2 3">
    <name type="scientific">Hymenolepis diminuta</name>
    <name type="common">Rat tapeworm</name>
    <dbReference type="NCBI Taxonomy" id="6216"/>
    <lineage>
        <taxon>Eukaryota</taxon>
        <taxon>Metazoa</taxon>
        <taxon>Spiralia</taxon>
        <taxon>Lophotrochozoa</taxon>
        <taxon>Platyhelminthes</taxon>
        <taxon>Cestoda</taxon>
        <taxon>Eucestoda</taxon>
        <taxon>Cyclophyllidea</taxon>
        <taxon>Hymenolepididae</taxon>
        <taxon>Hymenolepis</taxon>
    </lineage>
</organism>
<evidence type="ECO:0000256" key="1">
    <source>
        <dbReference type="SAM" id="MobiDB-lite"/>
    </source>
</evidence>
<protein>
    <submittedName>
        <fullName evidence="2">Uncharacterized protein</fullName>
    </submittedName>
</protein>
<proteinExistence type="predicted"/>
<feature type="region of interest" description="Disordered" evidence="1">
    <location>
        <begin position="1"/>
        <end position="57"/>
    </location>
</feature>
<dbReference type="EMBL" id="CABIJS010000022">
    <property type="protein sequence ID" value="VUZ39815.1"/>
    <property type="molecule type" value="Genomic_DNA"/>
</dbReference>
<name>A0A564XXR0_HYMDI</name>
<reference evidence="2 3" key="1">
    <citation type="submission" date="2019-07" db="EMBL/GenBank/DDBJ databases">
        <authorList>
            <person name="Jastrzebski P J."/>
            <person name="Paukszto L."/>
            <person name="Jastrzebski P J."/>
        </authorList>
    </citation>
    <scope>NUCLEOTIDE SEQUENCE [LARGE SCALE GENOMIC DNA]</scope>
    <source>
        <strain evidence="2 3">WMS-il1</strain>
    </source>
</reference>
<evidence type="ECO:0000313" key="3">
    <source>
        <dbReference type="Proteomes" id="UP000321570"/>
    </source>
</evidence>
<feature type="non-terminal residue" evidence="2">
    <location>
        <position position="57"/>
    </location>
</feature>
<dbReference type="AlphaFoldDB" id="A0A564XXR0"/>
<accession>A0A564XXR0</accession>
<keyword evidence="3" id="KW-1185">Reference proteome</keyword>
<dbReference type="Proteomes" id="UP000321570">
    <property type="component" value="Unassembled WGS sequence"/>
</dbReference>
<feature type="compositionally biased region" description="Polar residues" evidence="1">
    <location>
        <begin position="28"/>
        <end position="37"/>
    </location>
</feature>
<gene>
    <name evidence="2" type="ORF">WMSIL1_LOCUS1046</name>
</gene>